<keyword evidence="6" id="KW-1185">Reference proteome</keyword>
<evidence type="ECO:0000313" key="4">
    <source>
        <dbReference type="EMBL" id="SNU90790.1"/>
    </source>
</evidence>
<dbReference type="Pfam" id="PF02834">
    <property type="entry name" value="LigT_PEase"/>
    <property type="match status" value="1"/>
</dbReference>
<organism evidence="4 6">
    <name type="scientific">Pandoraea sputorum</name>
    <dbReference type="NCBI Taxonomy" id="93222"/>
    <lineage>
        <taxon>Bacteria</taxon>
        <taxon>Pseudomonadati</taxon>
        <taxon>Pseudomonadota</taxon>
        <taxon>Betaproteobacteria</taxon>
        <taxon>Burkholderiales</taxon>
        <taxon>Burkholderiaceae</taxon>
        <taxon>Pandoraea</taxon>
    </lineage>
</organism>
<evidence type="ECO:0000313" key="7">
    <source>
        <dbReference type="Proteomes" id="UP000335538"/>
    </source>
</evidence>
<dbReference type="EMBL" id="CABPSR010000016">
    <property type="protein sequence ID" value="VVE84088.1"/>
    <property type="molecule type" value="Genomic_DNA"/>
</dbReference>
<keyword evidence="4" id="KW-0436">Ligase</keyword>
<dbReference type="Proteomes" id="UP000215126">
    <property type="component" value="Chromosome 1"/>
</dbReference>
<gene>
    <name evidence="4" type="primary">ligT</name>
    <name evidence="5" type="ORF">PSP31121_04592</name>
    <name evidence="4" type="ORF">SAMEA4530655_05097</name>
</gene>
<dbReference type="InterPro" id="IPR014051">
    <property type="entry name" value="Phosphoesterase_HXTX"/>
</dbReference>
<proteinExistence type="inferred from homology"/>
<dbReference type="STRING" id="93222.NA29_04270"/>
<dbReference type="KEGG" id="pspu:NA29_04270"/>
<reference evidence="5 7" key="2">
    <citation type="submission" date="2019-08" db="EMBL/GenBank/DDBJ databases">
        <authorList>
            <person name="Peeters C."/>
        </authorList>
    </citation>
    <scope>NUCLEOTIDE SEQUENCE [LARGE SCALE GENOMIC DNA]</scope>
    <source>
        <strain evidence="5 7">LMG 31121</strain>
    </source>
</reference>
<dbReference type="HAMAP" id="MF_01940">
    <property type="entry name" value="RNA_CPDase"/>
    <property type="match status" value="1"/>
</dbReference>
<feature type="short sequence motif" description="HXTX 1" evidence="2">
    <location>
        <begin position="39"/>
        <end position="42"/>
    </location>
</feature>
<dbReference type="NCBIfam" id="TIGR02258">
    <property type="entry name" value="2_5_ligase"/>
    <property type="match status" value="1"/>
</dbReference>
<dbReference type="Gene3D" id="3.90.1140.10">
    <property type="entry name" value="Cyclic phosphodiesterase"/>
    <property type="match status" value="1"/>
</dbReference>
<dbReference type="RefSeq" id="WP_052252399.1">
    <property type="nucleotide sequence ID" value="NZ_AP028930.1"/>
</dbReference>
<feature type="domain" description="Phosphoesterase HXTX" evidence="3">
    <location>
        <begin position="11"/>
        <end position="82"/>
    </location>
</feature>
<evidence type="ECO:0000313" key="6">
    <source>
        <dbReference type="Proteomes" id="UP000215126"/>
    </source>
</evidence>
<dbReference type="OrthoDB" id="7061261at2"/>
<keyword evidence="1 2" id="KW-0378">Hydrolase</keyword>
<evidence type="ECO:0000256" key="1">
    <source>
        <dbReference type="ARBA" id="ARBA00022801"/>
    </source>
</evidence>
<feature type="active site" description="Proton acceptor" evidence="2">
    <location>
        <position position="121"/>
    </location>
</feature>
<comment type="function">
    <text evidence="2">Hydrolyzes RNA 2',3'-cyclic phosphodiester to an RNA 2'-phosphomonoester.</text>
</comment>
<dbReference type="GO" id="GO:0004113">
    <property type="term" value="F:2',3'-cyclic-nucleotide 3'-phosphodiesterase activity"/>
    <property type="evidence" value="ECO:0007669"/>
    <property type="project" value="InterPro"/>
</dbReference>
<feature type="active site" description="Proton donor" evidence="2">
    <location>
        <position position="39"/>
    </location>
</feature>
<dbReference type="AlphaFoldDB" id="A0A239SZ92"/>
<dbReference type="InterPro" id="IPR009097">
    <property type="entry name" value="Cyclic_Pdiesterase"/>
</dbReference>
<accession>A0A239SZ92</accession>
<dbReference type="SUPFAM" id="SSF55144">
    <property type="entry name" value="LigT-like"/>
    <property type="match status" value="1"/>
</dbReference>
<dbReference type="GO" id="GO:0008664">
    <property type="term" value="F:RNA 2',3'-cyclic 3'-phosphodiesterase activity"/>
    <property type="evidence" value="ECO:0007669"/>
    <property type="project" value="UniProtKB-EC"/>
</dbReference>
<protein>
    <recommendedName>
        <fullName evidence="2">RNA 2',3'-cyclic phosphodiesterase</fullName>
        <shortName evidence="2">RNA 2',3'-CPDase</shortName>
        <ecNumber evidence="2">3.1.4.58</ecNumber>
    </recommendedName>
</protein>
<comment type="catalytic activity">
    <reaction evidence="2">
        <text>a 3'-end 2',3'-cyclophospho-ribonucleotide-RNA + H2O = a 3'-end 2'-phospho-ribonucleotide-RNA + H(+)</text>
        <dbReference type="Rhea" id="RHEA:11828"/>
        <dbReference type="Rhea" id="RHEA-COMP:10464"/>
        <dbReference type="Rhea" id="RHEA-COMP:17353"/>
        <dbReference type="ChEBI" id="CHEBI:15377"/>
        <dbReference type="ChEBI" id="CHEBI:15378"/>
        <dbReference type="ChEBI" id="CHEBI:83064"/>
        <dbReference type="ChEBI" id="CHEBI:173113"/>
        <dbReference type="EC" id="3.1.4.58"/>
    </reaction>
</comment>
<comment type="caution">
    <text evidence="2">Lacks conserved residue(s) required for the propagation of feature annotation.</text>
</comment>
<reference evidence="4 6" key="1">
    <citation type="submission" date="2017-06" db="EMBL/GenBank/DDBJ databases">
        <authorList>
            <consortium name="Pathogen Informatics"/>
        </authorList>
    </citation>
    <scope>NUCLEOTIDE SEQUENCE [LARGE SCALE GENOMIC DNA]</scope>
    <source>
        <strain evidence="4 6">NCTC13161</strain>
    </source>
</reference>
<dbReference type="PANTHER" id="PTHR35561">
    <property type="entry name" value="RNA 2',3'-CYCLIC PHOSPHODIESTERASE"/>
    <property type="match status" value="1"/>
</dbReference>
<evidence type="ECO:0000259" key="3">
    <source>
        <dbReference type="Pfam" id="PF02834"/>
    </source>
</evidence>
<dbReference type="GO" id="GO:0016874">
    <property type="term" value="F:ligase activity"/>
    <property type="evidence" value="ECO:0007669"/>
    <property type="project" value="UniProtKB-KW"/>
</dbReference>
<evidence type="ECO:0000313" key="5">
    <source>
        <dbReference type="EMBL" id="VVE84088.1"/>
    </source>
</evidence>
<name>A0A239SZ92_9BURK</name>
<evidence type="ECO:0000256" key="2">
    <source>
        <dbReference type="HAMAP-Rule" id="MF_01940"/>
    </source>
</evidence>
<comment type="similarity">
    <text evidence="2">Belongs to the 2H phosphoesterase superfamily. ThpR family.</text>
</comment>
<sequence length="202" mass="22450">MRLFLALWPGPGVRAQLHEWAVSAHSECGGRVLRAQTLHLTLAFLDEVDPARLPVLLALMQRTPLEPFTLTFDHLGYWSDRKIVWAGAPGVPDQLVATRNTLLSQWRATGARVVTQSFRPHVSLLRHARRAPSDLHPPPLIWHCDGYVLVHSVRTPRGPHYRLLAEHHSGESGGQRGGQPDVFFETSAEKSAMPATQYGIVG</sequence>
<dbReference type="EC" id="3.1.4.58" evidence="2"/>
<dbReference type="GeneID" id="88097655"/>
<dbReference type="EMBL" id="LT906435">
    <property type="protein sequence ID" value="SNU90790.1"/>
    <property type="molecule type" value="Genomic_DNA"/>
</dbReference>
<dbReference type="Proteomes" id="UP000335538">
    <property type="component" value="Unassembled WGS sequence"/>
</dbReference>
<dbReference type="PANTHER" id="PTHR35561:SF1">
    <property type="entry name" value="RNA 2',3'-CYCLIC PHOSPHODIESTERASE"/>
    <property type="match status" value="1"/>
</dbReference>
<dbReference type="InterPro" id="IPR004175">
    <property type="entry name" value="RNA_CPDase"/>
</dbReference>